<evidence type="ECO:0000256" key="1">
    <source>
        <dbReference type="ARBA" id="ARBA00023015"/>
    </source>
</evidence>
<keyword evidence="2" id="KW-0238">DNA-binding</keyword>
<gene>
    <name evidence="5" type="ORF">BFW87_25100</name>
</gene>
<evidence type="ECO:0000256" key="2">
    <source>
        <dbReference type="ARBA" id="ARBA00023125"/>
    </source>
</evidence>
<dbReference type="InterPro" id="IPR000843">
    <property type="entry name" value="HTH_LacI"/>
</dbReference>
<organism evidence="5 6">
    <name type="scientific">Pseudomonas fluorescens</name>
    <dbReference type="NCBI Taxonomy" id="294"/>
    <lineage>
        <taxon>Bacteria</taxon>
        <taxon>Pseudomonadati</taxon>
        <taxon>Pseudomonadota</taxon>
        <taxon>Gammaproteobacteria</taxon>
        <taxon>Pseudomonadales</taxon>
        <taxon>Pseudomonadaceae</taxon>
        <taxon>Pseudomonas</taxon>
    </lineage>
</organism>
<dbReference type="SUPFAM" id="SSF47413">
    <property type="entry name" value="lambda repressor-like DNA-binding domains"/>
    <property type="match status" value="1"/>
</dbReference>
<feature type="domain" description="HTH lacI-type" evidence="4">
    <location>
        <begin position="4"/>
        <end position="59"/>
    </location>
</feature>
<dbReference type="PROSITE" id="PS50932">
    <property type="entry name" value="HTH_LACI_2"/>
    <property type="match status" value="1"/>
</dbReference>
<dbReference type="EMBL" id="MSDF01000051">
    <property type="protein sequence ID" value="OPA86536.1"/>
    <property type="molecule type" value="Genomic_DNA"/>
</dbReference>
<dbReference type="Proteomes" id="UP000190965">
    <property type="component" value="Unassembled WGS sequence"/>
</dbReference>
<dbReference type="PANTHER" id="PTHR30146">
    <property type="entry name" value="LACI-RELATED TRANSCRIPTIONAL REPRESSOR"/>
    <property type="match status" value="1"/>
</dbReference>
<dbReference type="InterPro" id="IPR010982">
    <property type="entry name" value="Lambda_DNA-bd_dom_sf"/>
</dbReference>
<dbReference type="CDD" id="cd06279">
    <property type="entry name" value="PBP1_LacI-like"/>
    <property type="match status" value="1"/>
</dbReference>
<dbReference type="Gene3D" id="3.40.50.2300">
    <property type="match status" value="2"/>
</dbReference>
<comment type="caution">
    <text evidence="5">The sequence shown here is derived from an EMBL/GenBank/DDBJ whole genome shotgun (WGS) entry which is preliminary data.</text>
</comment>
<accession>A0A1T2Y394</accession>
<sequence>MAAVSMKDVALAAGVSQPAVSYAYNRPSKLSPAQREHILEVAASLGYPGPNVLGRSLRSGKIGAIGLMMMDKLSLAFADPCTIALLRGISEVGELENVALTLFPLNNNRLVGRAQAASHSSLALRGLVDGLIISTLPDDHPAVLAVVKQNLPFVVIDSPLVENSFFVGIDDRAAARAQVQHLLDLGHRKIGVIIDRLNPDGYRGPIDKQRFKNASERIVRERLTGYVEAANAAGLAFEDLSVIEAGGLDSTSGQTAAFTLLTSNEVTAVVACSDVMAIACMKTAHALNRNVPQTLSVIGFDDIPEAVQLGLTTIAQPMVEKGVYAARLLTDQLNAPADAPLAPEQKIFATKLVVRTSTQALAPTEA</sequence>
<dbReference type="Pfam" id="PF13377">
    <property type="entry name" value="Peripla_BP_3"/>
    <property type="match status" value="1"/>
</dbReference>
<evidence type="ECO:0000256" key="3">
    <source>
        <dbReference type="ARBA" id="ARBA00023163"/>
    </source>
</evidence>
<dbReference type="InterPro" id="IPR046335">
    <property type="entry name" value="LacI/GalR-like_sensor"/>
</dbReference>
<evidence type="ECO:0000313" key="6">
    <source>
        <dbReference type="Proteomes" id="UP000190965"/>
    </source>
</evidence>
<dbReference type="GO" id="GO:0000976">
    <property type="term" value="F:transcription cis-regulatory region binding"/>
    <property type="evidence" value="ECO:0007669"/>
    <property type="project" value="TreeGrafter"/>
</dbReference>
<dbReference type="CDD" id="cd01392">
    <property type="entry name" value="HTH_LacI"/>
    <property type="match status" value="1"/>
</dbReference>
<dbReference type="RefSeq" id="WP_078742403.1">
    <property type="nucleotide sequence ID" value="NZ_MSDF01000051.1"/>
</dbReference>
<dbReference type="OrthoDB" id="5171752at2"/>
<dbReference type="SMART" id="SM00354">
    <property type="entry name" value="HTH_LACI"/>
    <property type="match status" value="1"/>
</dbReference>
<dbReference type="Pfam" id="PF00356">
    <property type="entry name" value="LacI"/>
    <property type="match status" value="1"/>
</dbReference>
<dbReference type="PANTHER" id="PTHR30146:SF138">
    <property type="entry name" value="TRANSCRIPTIONAL REGULATORY PROTEIN"/>
    <property type="match status" value="1"/>
</dbReference>
<name>A0A1T2Y394_PSEFL</name>
<dbReference type="Gene3D" id="1.10.260.40">
    <property type="entry name" value="lambda repressor-like DNA-binding domains"/>
    <property type="match status" value="1"/>
</dbReference>
<dbReference type="SUPFAM" id="SSF53822">
    <property type="entry name" value="Periplasmic binding protein-like I"/>
    <property type="match status" value="1"/>
</dbReference>
<keyword evidence="3" id="KW-0804">Transcription</keyword>
<dbReference type="AlphaFoldDB" id="A0A1T2Y394"/>
<dbReference type="InterPro" id="IPR028082">
    <property type="entry name" value="Peripla_BP_I"/>
</dbReference>
<evidence type="ECO:0000259" key="4">
    <source>
        <dbReference type="PROSITE" id="PS50932"/>
    </source>
</evidence>
<protein>
    <submittedName>
        <fullName evidence="5">LacI family transcriptional regulator</fullName>
    </submittedName>
</protein>
<dbReference type="GO" id="GO:0003700">
    <property type="term" value="F:DNA-binding transcription factor activity"/>
    <property type="evidence" value="ECO:0007669"/>
    <property type="project" value="TreeGrafter"/>
</dbReference>
<evidence type="ECO:0000313" key="5">
    <source>
        <dbReference type="EMBL" id="OPA86536.1"/>
    </source>
</evidence>
<proteinExistence type="predicted"/>
<keyword evidence="1" id="KW-0805">Transcription regulation</keyword>
<reference evidence="5 6" key="1">
    <citation type="submission" date="2016-12" db="EMBL/GenBank/DDBJ databases">
        <title>Draft genome sequences of seven strains of Pseudomonas fluorescens that produce 4-formylaminooxyvinylglycine.</title>
        <authorList>
            <person name="Okrent R.A."/>
            <person name="Manning V.A."/>
            <person name="Trippe K.M."/>
        </authorList>
    </citation>
    <scope>NUCLEOTIDE SEQUENCE [LARGE SCALE GENOMIC DNA]</scope>
    <source>
        <strain evidence="5 6">P5A</strain>
    </source>
</reference>